<feature type="compositionally biased region" description="Polar residues" evidence="1">
    <location>
        <begin position="88"/>
        <end position="98"/>
    </location>
</feature>
<dbReference type="EMBL" id="GG738924">
    <property type="protein sequence ID" value="EFC36864.1"/>
    <property type="molecule type" value="Genomic_DNA"/>
</dbReference>
<dbReference type="KEGG" id="ngr:NAEGRDRAFT_82090"/>
<accession>D2W220</accession>
<dbReference type="AlphaFoldDB" id="D2W220"/>
<dbReference type="VEuPathDB" id="AmoebaDB:NAEGRDRAFT_82090"/>
<organism evidence="3">
    <name type="scientific">Naegleria gruberi</name>
    <name type="common">Amoeba</name>
    <dbReference type="NCBI Taxonomy" id="5762"/>
    <lineage>
        <taxon>Eukaryota</taxon>
        <taxon>Discoba</taxon>
        <taxon>Heterolobosea</taxon>
        <taxon>Tetramitia</taxon>
        <taxon>Eutetramitia</taxon>
        <taxon>Vahlkampfiidae</taxon>
        <taxon>Naegleria</taxon>
    </lineage>
</organism>
<evidence type="ECO:0000313" key="2">
    <source>
        <dbReference type="EMBL" id="EFC36864.1"/>
    </source>
</evidence>
<gene>
    <name evidence="2" type="ORF">NAEGRDRAFT_82090</name>
</gene>
<reference evidence="2 3" key="1">
    <citation type="journal article" date="2010" name="Cell">
        <title>The genome of Naegleria gruberi illuminates early eukaryotic versatility.</title>
        <authorList>
            <person name="Fritz-Laylin L.K."/>
            <person name="Prochnik S.E."/>
            <person name="Ginger M.L."/>
            <person name="Dacks J.B."/>
            <person name="Carpenter M.L."/>
            <person name="Field M.C."/>
            <person name="Kuo A."/>
            <person name="Paredez A."/>
            <person name="Chapman J."/>
            <person name="Pham J."/>
            <person name="Shu S."/>
            <person name="Neupane R."/>
            <person name="Cipriano M."/>
            <person name="Mancuso J."/>
            <person name="Tu H."/>
            <person name="Salamov A."/>
            <person name="Lindquist E."/>
            <person name="Shapiro H."/>
            <person name="Lucas S."/>
            <person name="Grigoriev I.V."/>
            <person name="Cande W.Z."/>
            <person name="Fulton C."/>
            <person name="Rokhsar D.S."/>
            <person name="Dawson S.C."/>
        </authorList>
    </citation>
    <scope>NUCLEOTIDE SEQUENCE [LARGE SCALE GENOMIC DNA]</scope>
    <source>
        <strain evidence="2 3">NEG-M</strain>
    </source>
</reference>
<feature type="compositionally biased region" description="Low complexity" evidence="1">
    <location>
        <begin position="99"/>
        <end position="117"/>
    </location>
</feature>
<keyword evidence="3" id="KW-1185">Reference proteome</keyword>
<dbReference type="GeneID" id="8856103"/>
<proteinExistence type="predicted"/>
<dbReference type="Proteomes" id="UP000006671">
    <property type="component" value="Unassembled WGS sequence"/>
</dbReference>
<evidence type="ECO:0000256" key="1">
    <source>
        <dbReference type="SAM" id="MobiDB-lite"/>
    </source>
</evidence>
<evidence type="ECO:0000313" key="3">
    <source>
        <dbReference type="Proteomes" id="UP000006671"/>
    </source>
</evidence>
<sequence>MVILQLKKIMVNSSASSTLNNSVSSPLHAVSATNHHTTTTSFESSSNHCKSSTPFLDSFSSASMISSNELFKDRLDLKKKKQLSLNNYQTSSPTLNVQLTPSTPTTPHSPSHLAHSPRNGKQPRSRMQTTGIHLKEKVIEEIPSVFDVCFATDLKKESSHQSGTILESDELKQLQDTLLAEYCKLRPVTVQVDREQRADKTAVCSMKPLISITLQLPHLSRKKRN</sequence>
<name>D2W220_NAEGR</name>
<feature type="region of interest" description="Disordered" evidence="1">
    <location>
        <begin position="88"/>
        <end position="128"/>
    </location>
</feature>
<dbReference type="RefSeq" id="XP_002669608.1">
    <property type="nucleotide sequence ID" value="XM_002669562.1"/>
</dbReference>
<dbReference type="InParanoid" id="D2W220"/>
<protein>
    <submittedName>
        <fullName evidence="2">Predicted protein</fullName>
    </submittedName>
</protein>